<evidence type="ECO:0000313" key="1">
    <source>
        <dbReference type="EMBL" id="PPS04161.1"/>
    </source>
</evidence>
<evidence type="ECO:0000313" key="2">
    <source>
        <dbReference type="Proteomes" id="UP000239757"/>
    </source>
</evidence>
<dbReference type="Proteomes" id="UP000239757">
    <property type="component" value="Unassembled WGS sequence"/>
</dbReference>
<name>A0A2P5XLD2_GOSBA</name>
<dbReference type="AlphaFoldDB" id="A0A2P5XLD2"/>
<reference evidence="1 2" key="1">
    <citation type="submission" date="2015-01" db="EMBL/GenBank/DDBJ databases">
        <title>Genome of allotetraploid Gossypium barbadense reveals genomic plasticity and fiber elongation in cotton evolution.</title>
        <authorList>
            <person name="Chen X."/>
            <person name="Liu X."/>
            <person name="Zhao B."/>
            <person name="Zheng H."/>
            <person name="Hu Y."/>
            <person name="Lu G."/>
            <person name="Yang C."/>
            <person name="Chen J."/>
            <person name="Shan C."/>
            <person name="Zhang L."/>
            <person name="Zhou Y."/>
            <person name="Wang L."/>
            <person name="Guo W."/>
            <person name="Bai Y."/>
            <person name="Ruan J."/>
            <person name="Shangguan X."/>
            <person name="Mao Y."/>
            <person name="Jiang J."/>
            <person name="Zhu Y."/>
            <person name="Lei J."/>
            <person name="Kang H."/>
            <person name="Chen S."/>
            <person name="He X."/>
            <person name="Wang R."/>
            <person name="Wang Y."/>
            <person name="Chen J."/>
            <person name="Wang L."/>
            <person name="Yu S."/>
            <person name="Wang B."/>
            <person name="Wei J."/>
            <person name="Song S."/>
            <person name="Lu X."/>
            <person name="Gao Z."/>
            <person name="Gu W."/>
            <person name="Deng X."/>
            <person name="Ma D."/>
            <person name="Wang S."/>
            <person name="Liang W."/>
            <person name="Fang L."/>
            <person name="Cai C."/>
            <person name="Zhu X."/>
            <person name="Zhou B."/>
            <person name="Zhang Y."/>
            <person name="Chen Z."/>
            <person name="Xu S."/>
            <person name="Zhu R."/>
            <person name="Wang S."/>
            <person name="Zhang T."/>
            <person name="Zhao G."/>
        </authorList>
    </citation>
    <scope>NUCLEOTIDE SEQUENCE [LARGE SCALE GENOMIC DNA]</scope>
    <source>
        <strain evidence="2">cv. Xinhai21</strain>
        <tissue evidence="1">Leaf</tissue>
    </source>
</reference>
<organism evidence="1 2">
    <name type="scientific">Gossypium barbadense</name>
    <name type="common">Sea Island cotton</name>
    <name type="synonym">Hibiscus barbadensis</name>
    <dbReference type="NCBI Taxonomy" id="3634"/>
    <lineage>
        <taxon>Eukaryota</taxon>
        <taxon>Viridiplantae</taxon>
        <taxon>Streptophyta</taxon>
        <taxon>Embryophyta</taxon>
        <taxon>Tracheophyta</taxon>
        <taxon>Spermatophyta</taxon>
        <taxon>Magnoliopsida</taxon>
        <taxon>eudicotyledons</taxon>
        <taxon>Gunneridae</taxon>
        <taxon>Pentapetalae</taxon>
        <taxon>rosids</taxon>
        <taxon>malvids</taxon>
        <taxon>Malvales</taxon>
        <taxon>Malvaceae</taxon>
        <taxon>Malvoideae</taxon>
        <taxon>Gossypium</taxon>
    </lineage>
</organism>
<protein>
    <submittedName>
        <fullName evidence="1">Uncharacterized protein</fullName>
    </submittedName>
</protein>
<accession>A0A2P5XLD2</accession>
<gene>
    <name evidence="1" type="ORF">GOBAR_AA16505</name>
</gene>
<dbReference type="EMBL" id="KZ664639">
    <property type="protein sequence ID" value="PPS04161.1"/>
    <property type="molecule type" value="Genomic_DNA"/>
</dbReference>
<sequence>MVRRRYRLSRIFPLREYLDRHGLLQVLAEEGGGYMLVRDTIKVVVLDEPIGQDIIQGFFIRVRAHDLVGVALRINFDGSSEEVWDTYDAGNPHNPTLVKDCPLVIGGVKNQPFTSLFSLVSTASNLDRTFTEFLMLSFFFTYQLPLKGREVDCNEDP</sequence>
<proteinExistence type="predicted"/>